<gene>
    <name evidence="1" type="ORF">BaRGS_00000441</name>
</gene>
<sequence length="90" mass="9873">MSGLCRSDEEARLIWRLFLRLAGAARQMLSARKSSLFCTDREWAAASEIALTELNVVLCAGQFKRLCDANATCECNDVKCISALCGPKTV</sequence>
<keyword evidence="2" id="KW-1185">Reference proteome</keyword>
<comment type="caution">
    <text evidence="1">The sequence shown here is derived from an EMBL/GenBank/DDBJ whole genome shotgun (WGS) entry which is preliminary data.</text>
</comment>
<organism evidence="1 2">
    <name type="scientific">Batillaria attramentaria</name>
    <dbReference type="NCBI Taxonomy" id="370345"/>
    <lineage>
        <taxon>Eukaryota</taxon>
        <taxon>Metazoa</taxon>
        <taxon>Spiralia</taxon>
        <taxon>Lophotrochozoa</taxon>
        <taxon>Mollusca</taxon>
        <taxon>Gastropoda</taxon>
        <taxon>Caenogastropoda</taxon>
        <taxon>Sorbeoconcha</taxon>
        <taxon>Cerithioidea</taxon>
        <taxon>Batillariidae</taxon>
        <taxon>Batillaria</taxon>
    </lineage>
</organism>
<evidence type="ECO:0000313" key="1">
    <source>
        <dbReference type="EMBL" id="KAK7508202.1"/>
    </source>
</evidence>
<name>A0ABD0M8Y9_9CAEN</name>
<dbReference type="Proteomes" id="UP001519460">
    <property type="component" value="Unassembled WGS sequence"/>
</dbReference>
<dbReference type="AlphaFoldDB" id="A0ABD0M8Y9"/>
<accession>A0ABD0M8Y9</accession>
<protein>
    <submittedName>
        <fullName evidence="1">Uncharacterized protein</fullName>
    </submittedName>
</protein>
<evidence type="ECO:0000313" key="2">
    <source>
        <dbReference type="Proteomes" id="UP001519460"/>
    </source>
</evidence>
<reference evidence="1 2" key="1">
    <citation type="journal article" date="2023" name="Sci. Data">
        <title>Genome assembly of the Korean intertidal mud-creeper Batillaria attramentaria.</title>
        <authorList>
            <person name="Patra A.K."/>
            <person name="Ho P.T."/>
            <person name="Jun S."/>
            <person name="Lee S.J."/>
            <person name="Kim Y."/>
            <person name="Won Y.J."/>
        </authorList>
    </citation>
    <scope>NUCLEOTIDE SEQUENCE [LARGE SCALE GENOMIC DNA]</scope>
    <source>
        <strain evidence="1">Wonlab-2016</strain>
    </source>
</reference>
<dbReference type="EMBL" id="JACVVK020000002">
    <property type="protein sequence ID" value="KAK7508202.1"/>
    <property type="molecule type" value="Genomic_DNA"/>
</dbReference>
<proteinExistence type="predicted"/>